<organism evidence="12 13">
    <name type="scientific">Pasteurella canis</name>
    <dbReference type="NCBI Taxonomy" id="753"/>
    <lineage>
        <taxon>Bacteria</taxon>
        <taxon>Pseudomonadati</taxon>
        <taxon>Pseudomonadota</taxon>
        <taxon>Gammaproteobacteria</taxon>
        <taxon>Pasteurellales</taxon>
        <taxon>Pasteurellaceae</taxon>
        <taxon>Pasteurella</taxon>
    </lineage>
</organism>
<keyword evidence="3 12" id="KW-0645">Protease</keyword>
<dbReference type="Pfam" id="PF01551">
    <property type="entry name" value="Peptidase_M23"/>
    <property type="match status" value="1"/>
</dbReference>
<dbReference type="EC" id="3.4.24.75" evidence="12"/>
<evidence type="ECO:0000256" key="8">
    <source>
        <dbReference type="SAM" id="MobiDB-lite"/>
    </source>
</evidence>
<evidence type="ECO:0000313" key="12">
    <source>
        <dbReference type="EMBL" id="SUC09271.1"/>
    </source>
</evidence>
<evidence type="ECO:0000259" key="11">
    <source>
        <dbReference type="Pfam" id="PF19425"/>
    </source>
</evidence>
<evidence type="ECO:0000256" key="7">
    <source>
        <dbReference type="ARBA" id="ARBA00023049"/>
    </source>
</evidence>
<accession>A0A379ESU9</accession>
<evidence type="ECO:0000256" key="9">
    <source>
        <dbReference type="SAM" id="Phobius"/>
    </source>
</evidence>
<comment type="subcellular location">
    <subcellularLocation>
        <location evidence="2">Cell envelope</location>
    </subcellularLocation>
</comment>
<dbReference type="PANTHER" id="PTHR21666">
    <property type="entry name" value="PEPTIDASE-RELATED"/>
    <property type="match status" value="1"/>
</dbReference>
<evidence type="ECO:0000313" key="13">
    <source>
        <dbReference type="Proteomes" id="UP000254704"/>
    </source>
</evidence>
<feature type="transmembrane region" description="Helical" evidence="9">
    <location>
        <begin position="20"/>
        <end position="36"/>
    </location>
</feature>
<dbReference type="Gene3D" id="3.10.450.350">
    <property type="match status" value="2"/>
</dbReference>
<evidence type="ECO:0000256" key="5">
    <source>
        <dbReference type="ARBA" id="ARBA00022801"/>
    </source>
</evidence>
<feature type="compositionally biased region" description="Low complexity" evidence="8">
    <location>
        <begin position="90"/>
        <end position="108"/>
    </location>
</feature>
<keyword evidence="9" id="KW-0812">Transmembrane</keyword>
<dbReference type="CDD" id="cd12797">
    <property type="entry name" value="M23_peptidase"/>
    <property type="match status" value="1"/>
</dbReference>
<name>A0A379ESU9_9PAST</name>
<dbReference type="NCBIfam" id="NF008652">
    <property type="entry name" value="PRK11649.1"/>
    <property type="match status" value="1"/>
</dbReference>
<comment type="cofactor">
    <cofactor evidence="1">
        <name>Zn(2+)</name>
        <dbReference type="ChEBI" id="CHEBI:29105"/>
    </cofactor>
</comment>
<dbReference type="EMBL" id="UGTV01000015">
    <property type="protein sequence ID" value="SUC09271.1"/>
    <property type="molecule type" value="Genomic_DNA"/>
</dbReference>
<dbReference type="PANTHER" id="PTHR21666:SF292">
    <property type="entry name" value="MUREIN DD-ENDOPEPTIDASE MEPM"/>
    <property type="match status" value="1"/>
</dbReference>
<reference evidence="12 13" key="1">
    <citation type="submission" date="2018-06" db="EMBL/GenBank/DDBJ databases">
        <authorList>
            <consortium name="Pathogen Informatics"/>
            <person name="Doyle S."/>
        </authorList>
    </citation>
    <scope>NUCLEOTIDE SEQUENCE [LARGE SCALE GENOMIC DNA]</scope>
    <source>
        <strain evidence="12 13">NCTC11621</strain>
    </source>
</reference>
<dbReference type="InterPro" id="IPR045834">
    <property type="entry name" value="Csd3_N2"/>
</dbReference>
<keyword evidence="9" id="KW-0472">Membrane</keyword>
<feature type="domain" description="M23ase beta-sheet core" evidence="10">
    <location>
        <begin position="457"/>
        <end position="552"/>
    </location>
</feature>
<protein>
    <submittedName>
        <fullName evidence="12">Metalloprotease</fullName>
        <ecNumber evidence="12">3.4.24.75</ecNumber>
    </submittedName>
</protein>
<dbReference type="GO" id="GO:0006508">
    <property type="term" value="P:proteolysis"/>
    <property type="evidence" value="ECO:0007669"/>
    <property type="project" value="UniProtKB-KW"/>
</dbReference>
<keyword evidence="5 12" id="KW-0378">Hydrolase</keyword>
<evidence type="ECO:0000256" key="2">
    <source>
        <dbReference type="ARBA" id="ARBA00004196"/>
    </source>
</evidence>
<feature type="region of interest" description="Disordered" evidence="8">
    <location>
        <begin position="47"/>
        <end position="114"/>
    </location>
</feature>
<evidence type="ECO:0000259" key="10">
    <source>
        <dbReference type="Pfam" id="PF01551"/>
    </source>
</evidence>
<dbReference type="FunFam" id="2.70.70.10:FF:000002">
    <property type="entry name" value="Murein DD-endopeptidase MepM"/>
    <property type="match status" value="1"/>
</dbReference>
<dbReference type="Gene3D" id="2.70.70.10">
    <property type="entry name" value="Glucose Permease (Domain IIA)"/>
    <property type="match status" value="1"/>
</dbReference>
<keyword evidence="4" id="KW-0479">Metal-binding</keyword>
<dbReference type="SUPFAM" id="SSF51261">
    <property type="entry name" value="Duplicated hybrid motif"/>
    <property type="match status" value="1"/>
</dbReference>
<feature type="compositionally biased region" description="Polar residues" evidence="8">
    <location>
        <begin position="56"/>
        <end position="89"/>
    </location>
</feature>
<sequence length="585" mass="65525">MVRHVKLARDRRRKKLQIKVMIFFSAILLIITGILLRDKEETADTVSTTVTTQAQENIPRSESSNLYSEVSVPTSSTELNQSEHSSFTKSSTDTNVSTTLSSSLESSSPPEITNYESHSKVAENEIASVNQLTSPVVDSTSVGVDPAETISGTSLSSGSSTEHSVVGENEIDRASMNKLEVNSLDATSYYDDLEAKDDEVDEIKPETIDELAEFPESARNALNDLFDVMDQAMRIKNQFSHTVVKGDTLKDVLELSGLDVKVSDALIKSYPEFKNLKPGQQFYWILDNQGELEYLNWLVSEREERIYERTEESKFKREILKKQSVWKKEVLKGKIDGSFNTTLRTLGLELRQINQLANALQWQINLKRLKKGDKFALLVTREYIDNKRTGQGNVDGIHIISGGKSYYAIQASNGRYYNRQGETLGKGFARYPLQRQARVSSHFNPYRRHPVTGRIAPHKGVDFAMPIGTPIIAPADGIVEKVAYQANGAGRYIVIRHGREYQTVYMHLSRPLVKAGQNVKRGQRIALSGNTGRSTGPHLHYEFHINGRAVNPLSVKLPGTSSGMGTAERKQFLVRAKEVERQLKL</sequence>
<dbReference type="GO" id="GO:0004222">
    <property type="term" value="F:metalloendopeptidase activity"/>
    <property type="evidence" value="ECO:0007669"/>
    <property type="project" value="TreeGrafter"/>
</dbReference>
<evidence type="ECO:0000256" key="6">
    <source>
        <dbReference type="ARBA" id="ARBA00022833"/>
    </source>
</evidence>
<evidence type="ECO:0000256" key="3">
    <source>
        <dbReference type="ARBA" id="ARBA00022670"/>
    </source>
</evidence>
<dbReference type="InterPro" id="IPR050570">
    <property type="entry name" value="Cell_wall_metabolism_enzyme"/>
</dbReference>
<dbReference type="InterPro" id="IPR016047">
    <property type="entry name" value="M23ase_b-sheet_dom"/>
</dbReference>
<dbReference type="AlphaFoldDB" id="A0A379ESU9"/>
<feature type="domain" description="Csd3-like second N-terminal" evidence="11">
    <location>
        <begin position="324"/>
        <end position="445"/>
    </location>
</feature>
<dbReference type="Proteomes" id="UP000254704">
    <property type="component" value="Unassembled WGS sequence"/>
</dbReference>
<gene>
    <name evidence="12" type="primary">lytM</name>
    <name evidence="12" type="ORF">NCTC11621_00460</name>
</gene>
<dbReference type="GO" id="GO:0030313">
    <property type="term" value="C:cell envelope"/>
    <property type="evidence" value="ECO:0007669"/>
    <property type="project" value="UniProtKB-SubCell"/>
</dbReference>
<proteinExistence type="predicted"/>
<keyword evidence="9" id="KW-1133">Transmembrane helix</keyword>
<keyword evidence="6" id="KW-0862">Zinc</keyword>
<dbReference type="Pfam" id="PF19425">
    <property type="entry name" value="Csd3_N2"/>
    <property type="match status" value="1"/>
</dbReference>
<keyword evidence="7 12" id="KW-0482">Metalloprotease</keyword>
<dbReference type="InterPro" id="IPR011055">
    <property type="entry name" value="Dup_hybrid_motif"/>
</dbReference>
<evidence type="ECO:0000256" key="4">
    <source>
        <dbReference type="ARBA" id="ARBA00022723"/>
    </source>
</evidence>
<dbReference type="GO" id="GO:0046872">
    <property type="term" value="F:metal ion binding"/>
    <property type="evidence" value="ECO:0007669"/>
    <property type="project" value="UniProtKB-KW"/>
</dbReference>
<evidence type="ECO:0000256" key="1">
    <source>
        <dbReference type="ARBA" id="ARBA00001947"/>
    </source>
</evidence>